<name>A0A0K1PIN9_9BACT</name>
<dbReference type="AlphaFoldDB" id="A0A0K1PIN9"/>
<dbReference type="STRING" id="1391654.AKJ09_00046"/>
<gene>
    <name evidence="1" type="ORF">AKJ09_00046</name>
</gene>
<keyword evidence="2" id="KW-1185">Reference proteome</keyword>
<sequence length="97" mass="10996">MIVSPNVRDGWRVQAEAYHADFDGYTVRLIATNAKHTRRIALFDVTPGDIDHFRFGAGDAVIQMLNDRTKACMRTLFPAPLPKFRIGTRPSPRRLAK</sequence>
<protein>
    <submittedName>
        <fullName evidence="1">Uncharacterized protein</fullName>
    </submittedName>
</protein>
<proteinExistence type="predicted"/>
<dbReference type="EMBL" id="CP012333">
    <property type="protein sequence ID" value="AKU93382.1"/>
    <property type="molecule type" value="Genomic_DNA"/>
</dbReference>
<accession>A0A0K1PIN9</accession>
<evidence type="ECO:0000313" key="2">
    <source>
        <dbReference type="Proteomes" id="UP000064967"/>
    </source>
</evidence>
<dbReference type="Proteomes" id="UP000064967">
    <property type="component" value="Chromosome"/>
</dbReference>
<reference evidence="1 2" key="1">
    <citation type="submission" date="2015-08" db="EMBL/GenBank/DDBJ databases">
        <authorList>
            <person name="Babu N.S."/>
            <person name="Beckwith C.J."/>
            <person name="Beseler K.G."/>
            <person name="Brison A."/>
            <person name="Carone J.V."/>
            <person name="Caskin T.P."/>
            <person name="Diamond M."/>
            <person name="Durham M.E."/>
            <person name="Foxe J.M."/>
            <person name="Go M."/>
            <person name="Henderson B.A."/>
            <person name="Jones I.B."/>
            <person name="McGettigan J.A."/>
            <person name="Micheletti S.J."/>
            <person name="Nasrallah M.E."/>
            <person name="Ortiz D."/>
            <person name="Piller C.R."/>
            <person name="Privatt S.R."/>
            <person name="Schneider S.L."/>
            <person name="Sharp S."/>
            <person name="Smith T.C."/>
            <person name="Stanton J.D."/>
            <person name="Ullery H.E."/>
            <person name="Wilson R.J."/>
            <person name="Serrano M.G."/>
            <person name="Buck G."/>
            <person name="Lee V."/>
            <person name="Wang Y."/>
            <person name="Carvalho R."/>
            <person name="Voegtly L."/>
            <person name="Shi R."/>
            <person name="Duckworth R."/>
            <person name="Johnson A."/>
            <person name="Loviza R."/>
            <person name="Walstead R."/>
            <person name="Shah Z."/>
            <person name="Kiflezghi M."/>
            <person name="Wade K."/>
            <person name="Ball S.L."/>
            <person name="Bradley K.W."/>
            <person name="Asai D.J."/>
            <person name="Bowman C.A."/>
            <person name="Russell D.A."/>
            <person name="Pope W.H."/>
            <person name="Jacobs-Sera D."/>
            <person name="Hendrix R.W."/>
            <person name="Hatfull G.F."/>
        </authorList>
    </citation>
    <scope>NUCLEOTIDE SEQUENCE [LARGE SCALE GENOMIC DNA]</scope>
    <source>
        <strain evidence="1 2">DSM 27648</strain>
    </source>
</reference>
<dbReference type="KEGG" id="llu:AKJ09_00046"/>
<organism evidence="1 2">
    <name type="scientific">Labilithrix luteola</name>
    <dbReference type="NCBI Taxonomy" id="1391654"/>
    <lineage>
        <taxon>Bacteria</taxon>
        <taxon>Pseudomonadati</taxon>
        <taxon>Myxococcota</taxon>
        <taxon>Polyangia</taxon>
        <taxon>Polyangiales</taxon>
        <taxon>Labilitrichaceae</taxon>
        <taxon>Labilithrix</taxon>
    </lineage>
</organism>
<evidence type="ECO:0000313" key="1">
    <source>
        <dbReference type="EMBL" id="AKU93382.1"/>
    </source>
</evidence>